<gene>
    <name evidence="2" type="ORF">CFH90_01920</name>
</gene>
<sequence length="348" mass="41166">MNLKLNNYLISPLVDFMMLGGIALLTYIFILTIGFSSQFDVVFWMFFLAFFVNSPHFMISYEIFYKSFSKKIGFNKYSLVGLIIPIVLFLLISFGIFYDSKKIFTLLLLSMFFLVGWHYIKQSYGCFIVYSAGNKIFYNKTEQSLIKYSLYPLWIGSFLNIFANNKFNNYWGLEYNFSGILNEHTLFIKILSISGVLIFLSVIINHYFKKKQLPNLIALTPILIGYIWLSPIFWNDIYFYMIPFFHSLQYFLFSGSYTYNEIRNEQSGLKGWIKWWGAAFILGALSFEILPTYLDQFFAQDSIVTQHIFLISFIFFINIHHYFIDSVIWKGDNKDVRKNLLFKERIKI</sequence>
<feature type="transmembrane region" description="Helical" evidence="1">
    <location>
        <begin position="306"/>
        <end position="324"/>
    </location>
</feature>
<organism evidence="2 3">
    <name type="scientific">Acinetobacter johnsonii</name>
    <dbReference type="NCBI Taxonomy" id="40214"/>
    <lineage>
        <taxon>Bacteria</taxon>
        <taxon>Pseudomonadati</taxon>
        <taxon>Pseudomonadota</taxon>
        <taxon>Gammaproteobacteria</taxon>
        <taxon>Moraxellales</taxon>
        <taxon>Moraxellaceae</taxon>
        <taxon>Acinetobacter</taxon>
    </lineage>
</organism>
<keyword evidence="1" id="KW-1133">Transmembrane helix</keyword>
<name>A0A3Q8XD11_ACIJO</name>
<feature type="transmembrane region" description="Helical" evidence="1">
    <location>
        <begin position="184"/>
        <end position="204"/>
    </location>
</feature>
<dbReference type="RefSeq" id="WP_126035074.1">
    <property type="nucleotide sequence ID" value="NZ_CP022298.1"/>
</dbReference>
<keyword evidence="1" id="KW-0472">Membrane</keyword>
<evidence type="ECO:0000313" key="2">
    <source>
        <dbReference type="EMBL" id="AZN62860.1"/>
    </source>
</evidence>
<feature type="transmembrane region" description="Helical" evidence="1">
    <location>
        <begin position="103"/>
        <end position="120"/>
    </location>
</feature>
<reference evidence="2 3" key="1">
    <citation type="submission" date="2017-06" db="EMBL/GenBank/DDBJ databases">
        <title>Complete Genome Sequence of the Carbazole-Degrading Bacterium Acinetobacter johnsonii IC001.</title>
        <authorList>
            <person name="Vejarano F."/>
            <person name="Suzuki-Minakuchi C."/>
            <person name="Ohtsubo Y."/>
            <person name="Tsuda M."/>
            <person name="Okada K."/>
            <person name="Nojiri H."/>
        </authorList>
    </citation>
    <scope>NUCLEOTIDE SEQUENCE [LARGE SCALE GENOMIC DNA]</scope>
    <source>
        <strain evidence="2 3">IC001</strain>
    </source>
</reference>
<feature type="transmembrane region" description="Helical" evidence="1">
    <location>
        <begin position="12"/>
        <end position="35"/>
    </location>
</feature>
<dbReference type="AlphaFoldDB" id="A0A3Q8XD11"/>
<accession>A0A3Q8XD11</accession>
<dbReference type="Proteomes" id="UP000276980">
    <property type="component" value="Chromosome"/>
</dbReference>
<dbReference type="EMBL" id="CP022298">
    <property type="protein sequence ID" value="AZN62860.1"/>
    <property type="molecule type" value="Genomic_DNA"/>
</dbReference>
<protein>
    <submittedName>
        <fullName evidence="2">Uncharacterized protein</fullName>
    </submittedName>
</protein>
<feature type="transmembrane region" description="Helical" evidence="1">
    <location>
        <begin position="77"/>
        <end position="97"/>
    </location>
</feature>
<proteinExistence type="predicted"/>
<feature type="transmembrane region" description="Helical" evidence="1">
    <location>
        <begin position="240"/>
        <end position="260"/>
    </location>
</feature>
<feature type="transmembrane region" description="Helical" evidence="1">
    <location>
        <begin position="145"/>
        <end position="164"/>
    </location>
</feature>
<feature type="transmembrane region" description="Helical" evidence="1">
    <location>
        <begin position="272"/>
        <end position="294"/>
    </location>
</feature>
<feature type="transmembrane region" description="Helical" evidence="1">
    <location>
        <begin position="216"/>
        <end position="234"/>
    </location>
</feature>
<evidence type="ECO:0000256" key="1">
    <source>
        <dbReference type="SAM" id="Phobius"/>
    </source>
</evidence>
<evidence type="ECO:0000313" key="3">
    <source>
        <dbReference type="Proteomes" id="UP000276980"/>
    </source>
</evidence>
<feature type="transmembrane region" description="Helical" evidence="1">
    <location>
        <begin position="41"/>
        <end position="65"/>
    </location>
</feature>
<keyword evidence="1" id="KW-0812">Transmembrane</keyword>